<protein>
    <submittedName>
        <fullName evidence="1">Bm14219</fullName>
    </submittedName>
</protein>
<accession>A0A1I9G2R5</accession>
<dbReference type="EMBL" id="LN856962">
    <property type="protein sequence ID" value="CDP96899.1"/>
    <property type="molecule type" value="Genomic_DNA"/>
</dbReference>
<proteinExistence type="predicted"/>
<reference evidence="1" key="2">
    <citation type="submission" date="2012-12" db="EMBL/GenBank/DDBJ databases">
        <authorList>
            <consortium name="WormBase Consortium"/>
            <person name="Ghedin E."/>
            <person name="Paulini M."/>
        </authorList>
    </citation>
    <scope>NUCLEOTIDE SEQUENCE</scope>
    <source>
        <strain evidence="1">FR3</strain>
    </source>
</reference>
<dbReference type="AlphaFoldDB" id="A0A1I9G2R5"/>
<organism evidence="1">
    <name type="scientific">Brugia malayi</name>
    <name type="common">Filarial nematode worm</name>
    <dbReference type="NCBI Taxonomy" id="6279"/>
    <lineage>
        <taxon>Eukaryota</taxon>
        <taxon>Metazoa</taxon>
        <taxon>Ecdysozoa</taxon>
        <taxon>Nematoda</taxon>
        <taxon>Chromadorea</taxon>
        <taxon>Rhabditida</taxon>
        <taxon>Spirurina</taxon>
        <taxon>Spiruromorpha</taxon>
        <taxon>Filarioidea</taxon>
        <taxon>Onchocercidae</taxon>
        <taxon>Brugia</taxon>
    </lineage>
</organism>
<evidence type="ECO:0000313" key="1">
    <source>
        <dbReference type="EMBL" id="CDP96899.1"/>
    </source>
</evidence>
<sequence length="36" mass="4093">MIYRQSLVYIALCKMNNLLNIVLKESSLLLSSHGIN</sequence>
<gene>
    <name evidence="1" type="primary">Bm14219</name>
    <name evidence="1" type="ORF">BM_Bm14219</name>
</gene>
<reference evidence="1" key="1">
    <citation type="journal article" date="2007" name="Science">
        <title>Draft genome of the filarial nematode parasite Brugia malayi.</title>
        <authorList>
            <person name="Ghedin E."/>
            <person name="Wang S."/>
            <person name="Spiro D."/>
            <person name="Caler E."/>
            <person name="Zhao Q."/>
            <person name="Crabtree J."/>
            <person name="Allen J.E."/>
            <person name="Delcher A.L."/>
            <person name="Guiliano D.B."/>
            <person name="Miranda-Saavedra D."/>
            <person name="Angiuoli S.V."/>
            <person name="Creasy T."/>
            <person name="Amedeo P."/>
            <person name="Haas B."/>
            <person name="El-Sayed N.M."/>
            <person name="Wortman J.R."/>
            <person name="Feldblyum T."/>
            <person name="Tallon L."/>
            <person name="Schatz M."/>
            <person name="Shumway M."/>
            <person name="Koo H."/>
            <person name="Salzberg S.L."/>
            <person name="Schobel S."/>
            <person name="Pertea M."/>
            <person name="Pop M."/>
            <person name="White O."/>
            <person name="Barton G.J."/>
            <person name="Carlow C.K."/>
            <person name="Crawford M.J."/>
            <person name="Daub J."/>
            <person name="Dimmic M.W."/>
            <person name="Estes C.F."/>
            <person name="Foster J.M."/>
            <person name="Ganatra M."/>
            <person name="Gregory W.F."/>
            <person name="Johnson N.M."/>
            <person name="Jin J."/>
            <person name="Komuniecki R."/>
            <person name="Korf I."/>
            <person name="Kumar S."/>
            <person name="Laney S."/>
            <person name="Li B.W."/>
            <person name="Li W."/>
            <person name="Lindblom T.H."/>
            <person name="Lustigman S."/>
            <person name="Ma D."/>
            <person name="Maina C.V."/>
            <person name="Martin D.M."/>
            <person name="McCarter J.P."/>
            <person name="McReynolds L."/>
            <person name="Mitreva M."/>
            <person name="Nutman T.B."/>
            <person name="Parkinson J."/>
            <person name="Peregrin-Alvarez J.M."/>
            <person name="Poole C."/>
            <person name="Ren Q."/>
            <person name="Saunders L."/>
            <person name="Sluder A.E."/>
            <person name="Smith K."/>
            <person name="Stanke M."/>
            <person name="Unnasch T.R."/>
            <person name="Ware J."/>
            <person name="Wei A.D."/>
            <person name="Weil G."/>
            <person name="Williams D.J."/>
            <person name="Zhang Y."/>
            <person name="Williams S.A."/>
            <person name="Fraser-Liggett C."/>
            <person name="Slatko B."/>
            <person name="Blaxter M.L."/>
            <person name="Scott A.L."/>
        </authorList>
    </citation>
    <scope>NUCLEOTIDE SEQUENCE</scope>
    <source>
        <strain evidence="1">FR3</strain>
    </source>
</reference>
<name>A0A1I9G2R5_BRUMA</name>